<evidence type="ECO:0000313" key="8">
    <source>
        <dbReference type="Proteomes" id="UP000598360"/>
    </source>
</evidence>
<dbReference type="InterPro" id="IPR009057">
    <property type="entry name" value="Homeodomain-like_sf"/>
</dbReference>
<keyword evidence="3" id="KW-0804">Transcription</keyword>
<dbReference type="PANTHER" id="PTHR47506">
    <property type="entry name" value="TRANSCRIPTIONAL REGULATORY PROTEIN"/>
    <property type="match status" value="1"/>
</dbReference>
<dbReference type="InterPro" id="IPR041583">
    <property type="entry name" value="TetR_C_31"/>
</dbReference>
<dbReference type="AlphaFoldDB" id="A0A929FYM3"/>
<accession>A0A929FYM3</accession>
<name>A0A929FYM3_9PSEU</name>
<proteinExistence type="predicted"/>
<dbReference type="Pfam" id="PF17940">
    <property type="entry name" value="TetR_C_31"/>
    <property type="match status" value="1"/>
</dbReference>
<evidence type="ECO:0000313" key="7">
    <source>
        <dbReference type="EMBL" id="MBE9372847.1"/>
    </source>
</evidence>
<dbReference type="PROSITE" id="PS50977">
    <property type="entry name" value="HTH_TETR_2"/>
    <property type="match status" value="1"/>
</dbReference>
<dbReference type="Proteomes" id="UP000598360">
    <property type="component" value="Unassembled WGS sequence"/>
</dbReference>
<evidence type="ECO:0000256" key="3">
    <source>
        <dbReference type="ARBA" id="ARBA00023163"/>
    </source>
</evidence>
<dbReference type="GO" id="GO:0003677">
    <property type="term" value="F:DNA binding"/>
    <property type="evidence" value="ECO:0007669"/>
    <property type="project" value="UniProtKB-UniRule"/>
</dbReference>
<dbReference type="Pfam" id="PF00440">
    <property type="entry name" value="TetR_N"/>
    <property type="match status" value="1"/>
</dbReference>
<evidence type="ECO:0000256" key="1">
    <source>
        <dbReference type="ARBA" id="ARBA00023015"/>
    </source>
</evidence>
<dbReference type="SUPFAM" id="SSF46689">
    <property type="entry name" value="Homeodomain-like"/>
    <property type="match status" value="1"/>
</dbReference>
<evidence type="ECO:0000256" key="4">
    <source>
        <dbReference type="PROSITE-ProRule" id="PRU00335"/>
    </source>
</evidence>
<feature type="domain" description="HTH tetR-type" evidence="6">
    <location>
        <begin position="30"/>
        <end position="90"/>
    </location>
</feature>
<dbReference type="Gene3D" id="1.10.357.10">
    <property type="entry name" value="Tetracycline Repressor, domain 2"/>
    <property type="match status" value="1"/>
</dbReference>
<feature type="region of interest" description="Disordered" evidence="5">
    <location>
        <begin position="1"/>
        <end position="27"/>
    </location>
</feature>
<dbReference type="SUPFAM" id="SSF48498">
    <property type="entry name" value="Tetracyclin repressor-like, C-terminal domain"/>
    <property type="match status" value="1"/>
</dbReference>
<dbReference type="EMBL" id="JADEYC010000001">
    <property type="protein sequence ID" value="MBE9372847.1"/>
    <property type="molecule type" value="Genomic_DNA"/>
</dbReference>
<keyword evidence="2 4" id="KW-0238">DNA-binding</keyword>
<evidence type="ECO:0000256" key="2">
    <source>
        <dbReference type="ARBA" id="ARBA00023125"/>
    </source>
</evidence>
<feature type="DNA-binding region" description="H-T-H motif" evidence="4">
    <location>
        <begin position="53"/>
        <end position="72"/>
    </location>
</feature>
<dbReference type="PANTHER" id="PTHR47506:SF6">
    <property type="entry name" value="HTH-TYPE TRANSCRIPTIONAL REPRESSOR NEMR"/>
    <property type="match status" value="1"/>
</dbReference>
<gene>
    <name evidence="7" type="ORF">IQ251_00130</name>
</gene>
<organism evidence="7 8">
    <name type="scientific">Saccharopolyspora montiporae</name>
    <dbReference type="NCBI Taxonomy" id="2781240"/>
    <lineage>
        <taxon>Bacteria</taxon>
        <taxon>Bacillati</taxon>
        <taxon>Actinomycetota</taxon>
        <taxon>Actinomycetes</taxon>
        <taxon>Pseudonocardiales</taxon>
        <taxon>Pseudonocardiaceae</taxon>
        <taxon>Saccharopolyspora</taxon>
    </lineage>
</organism>
<reference evidence="7" key="1">
    <citation type="submission" date="2020-10" db="EMBL/GenBank/DDBJ databases">
        <title>Diversity and distribution of actinomycetes associated with coral in the coast of Hainan.</title>
        <authorList>
            <person name="Li F."/>
        </authorList>
    </citation>
    <scope>NUCLEOTIDE SEQUENCE</scope>
    <source>
        <strain evidence="7">HNM0983</strain>
    </source>
</reference>
<dbReference type="InterPro" id="IPR036271">
    <property type="entry name" value="Tet_transcr_reg_TetR-rel_C_sf"/>
</dbReference>
<comment type="caution">
    <text evidence="7">The sequence shown here is derived from an EMBL/GenBank/DDBJ whole genome shotgun (WGS) entry which is preliminary data.</text>
</comment>
<evidence type="ECO:0000256" key="5">
    <source>
        <dbReference type="SAM" id="MobiDB-lite"/>
    </source>
</evidence>
<dbReference type="InterPro" id="IPR001647">
    <property type="entry name" value="HTH_TetR"/>
</dbReference>
<keyword evidence="1" id="KW-0805">Transcription regulation</keyword>
<feature type="compositionally biased region" description="Polar residues" evidence="5">
    <location>
        <begin position="1"/>
        <end position="13"/>
    </location>
</feature>
<protein>
    <submittedName>
        <fullName evidence="7">TetR family transcriptional regulator</fullName>
    </submittedName>
</protein>
<keyword evidence="8" id="KW-1185">Reference proteome</keyword>
<evidence type="ECO:0000259" key="6">
    <source>
        <dbReference type="PROSITE" id="PS50977"/>
    </source>
</evidence>
<sequence length="214" mass="23843">MRSCTQARGSRSNLGKAGARAMGRSRRFDPERRSRIIDATLGLIAADGVAGVSHRKVAAHADVPLGSMTYHFANMDELLREAFERFTRSVAARFERRLAAAHGFTEAVEAVVDIIHVDVFATREDLVLTQEFYALTARRPDFRDVLDEWMHNSRNELQRHFDPVTARQIDALIEGLTMHRALSGHGYDRALTLDAVRRIAAGATDATNRTDGRG</sequence>